<dbReference type="PANTHER" id="PTHR43193">
    <property type="match status" value="1"/>
</dbReference>
<reference evidence="3 4" key="1">
    <citation type="submission" date="2015-09" db="EMBL/GenBank/DDBJ databases">
        <authorList>
            <consortium name="Pathogen Informatics"/>
        </authorList>
    </citation>
    <scope>NUCLEOTIDE SEQUENCE [LARGE SCALE GENOMIC DNA]</scope>
    <source>
        <strain evidence="3 4">2789STDY5834835</strain>
    </source>
</reference>
<accession>A0A174I9X7</accession>
<proteinExistence type="predicted"/>
<protein>
    <submittedName>
        <fullName evidence="3">Coenzyme F420-reducing hydrogenase subunit beta</fullName>
    </submittedName>
</protein>
<dbReference type="EMBL" id="CYZL01000026">
    <property type="protein sequence ID" value="CUO82886.1"/>
    <property type="molecule type" value="Genomic_DNA"/>
</dbReference>
<dbReference type="InterPro" id="IPR007516">
    <property type="entry name" value="Co_F420_Hydgase/DH_bsu_N"/>
</dbReference>
<dbReference type="Pfam" id="PF04432">
    <property type="entry name" value="FrhB_FdhB_C"/>
    <property type="match status" value="1"/>
</dbReference>
<feature type="domain" description="Coenzyme F420 hydrogenase/dehydrogenase beta subunit N-terminal" evidence="1">
    <location>
        <begin position="9"/>
        <end position="77"/>
    </location>
</feature>
<dbReference type="Pfam" id="PF04422">
    <property type="entry name" value="FrhB_FdhB_N"/>
    <property type="match status" value="1"/>
</dbReference>
<evidence type="ECO:0000259" key="1">
    <source>
        <dbReference type="Pfam" id="PF04422"/>
    </source>
</evidence>
<dbReference type="Proteomes" id="UP000095679">
    <property type="component" value="Unassembled WGS sequence"/>
</dbReference>
<dbReference type="InterPro" id="IPR007525">
    <property type="entry name" value="FrhB_FdhB_C"/>
</dbReference>
<organism evidence="3 4">
    <name type="scientific">Anaerobutyricum hallii</name>
    <dbReference type="NCBI Taxonomy" id="39488"/>
    <lineage>
        <taxon>Bacteria</taxon>
        <taxon>Bacillati</taxon>
        <taxon>Bacillota</taxon>
        <taxon>Clostridia</taxon>
        <taxon>Lachnospirales</taxon>
        <taxon>Lachnospiraceae</taxon>
        <taxon>Anaerobutyricum</taxon>
    </lineage>
</organism>
<evidence type="ECO:0000313" key="4">
    <source>
        <dbReference type="Proteomes" id="UP000095679"/>
    </source>
</evidence>
<name>A0A174I9X7_9FIRM</name>
<evidence type="ECO:0000259" key="2">
    <source>
        <dbReference type="Pfam" id="PF04432"/>
    </source>
</evidence>
<dbReference type="AlphaFoldDB" id="A0A174I9X7"/>
<dbReference type="RefSeq" id="WP_055299467.1">
    <property type="nucleotide sequence ID" value="NZ_BLYK01000026.1"/>
</dbReference>
<evidence type="ECO:0000313" key="3">
    <source>
        <dbReference type="EMBL" id="CUO82886.1"/>
    </source>
</evidence>
<feature type="domain" description="Coenzyme F420 hydrogenase/dehydrogenase beta subunit C-terminal" evidence="2">
    <location>
        <begin position="93"/>
        <end position="259"/>
    </location>
</feature>
<gene>
    <name evidence="3" type="ORF">ERS852450_02507</name>
</gene>
<sequence>MAINEKKAYAAYYDNDIRMKSSSGAIFSLLANEVLEKKGIVYGVAMNASCTEAEYIGITEKQDLEKLLGSKYLQAKIKNIFKNIRENLVLNRLVLFTGTGCQINGLKKFLQKDYKNLICVDIICHGVPSPALWKEYVGYMENKMQGKMEKVNFRCKDQGWENFGMKEYGSSKEVYISKSKDPYMQMFLSDFCLRPSCYECKAKTLRLSDLTIGDFWGIDTIAPEMNDSKGTSLVIVRTNQGEKIFNRLISKSSVKVMEVEYDDATKENPAEFRSVYRPKERETFFIDMKKMDFEELRKSYLSLPIKQRIKNAIKKILKPVLKRARRGGIKSNLDYGMLMQFNVGEKNE</sequence>
<dbReference type="PANTHER" id="PTHR43193:SF2">
    <property type="entry name" value="POLYFERREDOXIN PROTEIN FWDF"/>
    <property type="match status" value="1"/>
</dbReference>
<dbReference type="InterPro" id="IPR052977">
    <property type="entry name" value="Polyferredoxin-like_ET"/>
</dbReference>